<dbReference type="EMBL" id="DVMW01000028">
    <property type="protein sequence ID" value="HIU35814.1"/>
    <property type="molecule type" value="Genomic_DNA"/>
</dbReference>
<proteinExistence type="predicted"/>
<comment type="subcellular location">
    <subcellularLocation>
        <location evidence="1">Membrane</location>
        <topology evidence="1">Multi-pass membrane protein</topology>
    </subcellularLocation>
</comment>
<organism evidence="8 9">
    <name type="scientific">Candidatus Fimenecus excrementigallinarum</name>
    <dbReference type="NCBI Taxonomy" id="2840816"/>
    <lineage>
        <taxon>Bacteria</taxon>
        <taxon>Bacillati</taxon>
        <taxon>Bacillota</taxon>
        <taxon>Clostridia</taxon>
        <taxon>Candidatus Fimenecus</taxon>
    </lineage>
</organism>
<accession>A0A9D1LDM1</accession>
<dbReference type="InterPro" id="IPR025874">
    <property type="entry name" value="DZR"/>
</dbReference>
<feature type="transmembrane region" description="Helical" evidence="5">
    <location>
        <begin position="63"/>
        <end position="82"/>
    </location>
</feature>
<name>A0A9D1LDM1_9FIRM</name>
<keyword evidence="2 5" id="KW-0812">Transmembrane</keyword>
<feature type="transmembrane region" description="Helical" evidence="5">
    <location>
        <begin position="88"/>
        <end position="114"/>
    </location>
</feature>
<evidence type="ECO:0000259" key="6">
    <source>
        <dbReference type="Pfam" id="PF05154"/>
    </source>
</evidence>
<dbReference type="InterPro" id="IPR007829">
    <property type="entry name" value="TM2"/>
</dbReference>
<dbReference type="Pfam" id="PF12773">
    <property type="entry name" value="DZR"/>
    <property type="match status" value="1"/>
</dbReference>
<evidence type="ECO:0000313" key="9">
    <source>
        <dbReference type="Proteomes" id="UP000824071"/>
    </source>
</evidence>
<keyword evidence="4 5" id="KW-0472">Membrane</keyword>
<evidence type="ECO:0000313" key="8">
    <source>
        <dbReference type="EMBL" id="HIU35814.1"/>
    </source>
</evidence>
<dbReference type="AlphaFoldDB" id="A0A9D1LDM1"/>
<evidence type="ECO:0000256" key="3">
    <source>
        <dbReference type="ARBA" id="ARBA00022989"/>
    </source>
</evidence>
<dbReference type="GO" id="GO:0016020">
    <property type="term" value="C:membrane"/>
    <property type="evidence" value="ECO:0007669"/>
    <property type="project" value="UniProtKB-SubCell"/>
</dbReference>
<reference evidence="8" key="2">
    <citation type="journal article" date="2021" name="PeerJ">
        <title>Extensive microbial diversity within the chicken gut microbiome revealed by metagenomics and culture.</title>
        <authorList>
            <person name="Gilroy R."/>
            <person name="Ravi A."/>
            <person name="Getino M."/>
            <person name="Pursley I."/>
            <person name="Horton D.L."/>
            <person name="Alikhan N.F."/>
            <person name="Baker D."/>
            <person name="Gharbi K."/>
            <person name="Hall N."/>
            <person name="Watson M."/>
            <person name="Adriaenssens E.M."/>
            <person name="Foster-Nyarko E."/>
            <person name="Jarju S."/>
            <person name="Secka A."/>
            <person name="Antonio M."/>
            <person name="Oren A."/>
            <person name="Chaudhuri R.R."/>
            <person name="La Ragione R."/>
            <person name="Hildebrand F."/>
            <person name="Pallen M.J."/>
        </authorList>
    </citation>
    <scope>NUCLEOTIDE SEQUENCE</scope>
    <source>
        <strain evidence="8">ChiGjej1B1-19959</strain>
    </source>
</reference>
<dbReference type="Proteomes" id="UP000824071">
    <property type="component" value="Unassembled WGS sequence"/>
</dbReference>
<evidence type="ECO:0000256" key="2">
    <source>
        <dbReference type="ARBA" id="ARBA00022692"/>
    </source>
</evidence>
<gene>
    <name evidence="8" type="ORF">IAC53_04300</name>
</gene>
<evidence type="ECO:0000256" key="5">
    <source>
        <dbReference type="SAM" id="Phobius"/>
    </source>
</evidence>
<feature type="domain" description="TM2" evidence="6">
    <location>
        <begin position="59"/>
        <end position="102"/>
    </location>
</feature>
<dbReference type="Pfam" id="PF05154">
    <property type="entry name" value="TM2"/>
    <property type="match status" value="1"/>
</dbReference>
<keyword evidence="3 5" id="KW-1133">Transmembrane helix</keyword>
<reference evidence="8" key="1">
    <citation type="submission" date="2020-10" db="EMBL/GenBank/DDBJ databases">
        <authorList>
            <person name="Gilroy R."/>
        </authorList>
    </citation>
    <scope>NUCLEOTIDE SEQUENCE</scope>
    <source>
        <strain evidence="8">ChiGjej1B1-19959</strain>
    </source>
</reference>
<evidence type="ECO:0000256" key="4">
    <source>
        <dbReference type="ARBA" id="ARBA00023136"/>
    </source>
</evidence>
<feature type="domain" description="DZANK-type" evidence="7">
    <location>
        <begin position="3"/>
        <end position="49"/>
    </location>
</feature>
<sequence length="134" mass="14025">MFCRNCGAAMQPNQAVCLTCGTAMGTGNAFCPNCGQPVAPTAAVCVSCGVALQQQQTGSKSKIAAGLLAIFLGQLGIHNFYLGYTKKAVIQLLITLLLSWTFVAPTAVWIWAIVEAVKIFQGKLPDANGMALSD</sequence>
<protein>
    <submittedName>
        <fullName evidence="8">TM2 domain-containing protein</fullName>
    </submittedName>
</protein>
<evidence type="ECO:0000259" key="7">
    <source>
        <dbReference type="Pfam" id="PF12773"/>
    </source>
</evidence>
<evidence type="ECO:0000256" key="1">
    <source>
        <dbReference type="ARBA" id="ARBA00004141"/>
    </source>
</evidence>
<comment type="caution">
    <text evidence="8">The sequence shown here is derived from an EMBL/GenBank/DDBJ whole genome shotgun (WGS) entry which is preliminary data.</text>
</comment>